<evidence type="ECO:0000256" key="5">
    <source>
        <dbReference type="ARBA" id="ARBA00022982"/>
    </source>
</evidence>
<dbReference type="InterPro" id="IPR010968">
    <property type="entry name" value="RnfE"/>
</dbReference>
<dbReference type="GO" id="GO:0005886">
    <property type="term" value="C:plasma membrane"/>
    <property type="evidence" value="ECO:0007669"/>
    <property type="project" value="UniProtKB-SubCell"/>
</dbReference>
<evidence type="ECO:0000256" key="3">
    <source>
        <dbReference type="ARBA" id="ARBA00022692"/>
    </source>
</evidence>
<keyword evidence="5 8" id="KW-0249">Electron transport</keyword>
<organism evidence="9">
    <name type="scientific">candidate division WOR-3 bacterium</name>
    <dbReference type="NCBI Taxonomy" id="2052148"/>
    <lineage>
        <taxon>Bacteria</taxon>
        <taxon>Bacteria division WOR-3</taxon>
    </lineage>
</organism>
<feature type="transmembrane region" description="Helical" evidence="8">
    <location>
        <begin position="170"/>
        <end position="197"/>
    </location>
</feature>
<dbReference type="NCBIfam" id="NF009070">
    <property type="entry name" value="PRK12405.1"/>
    <property type="match status" value="1"/>
</dbReference>
<comment type="caution">
    <text evidence="9">The sequence shown here is derived from an EMBL/GenBank/DDBJ whole genome shotgun (WGS) entry which is preliminary data.</text>
</comment>
<evidence type="ECO:0000256" key="1">
    <source>
        <dbReference type="ARBA" id="ARBA00004127"/>
    </source>
</evidence>
<feature type="transmembrane region" description="Helical" evidence="8">
    <location>
        <begin position="73"/>
        <end position="91"/>
    </location>
</feature>
<reference evidence="9" key="1">
    <citation type="journal article" date="2020" name="mSystems">
        <title>Genome- and Community-Level Interaction Insights into Carbon Utilization and Element Cycling Functions of Hydrothermarchaeota in Hydrothermal Sediment.</title>
        <authorList>
            <person name="Zhou Z."/>
            <person name="Liu Y."/>
            <person name="Xu W."/>
            <person name="Pan J."/>
            <person name="Luo Z.H."/>
            <person name="Li M."/>
        </authorList>
    </citation>
    <scope>NUCLEOTIDE SEQUENCE [LARGE SCALE GENOMIC DNA]</scope>
    <source>
        <strain evidence="9">SpSt-34</strain>
        <strain evidence="10">SpSt-69</strain>
    </source>
</reference>
<keyword evidence="2 8" id="KW-0813">Transport</keyword>
<dbReference type="HAMAP" id="MF_00478">
    <property type="entry name" value="RsxE_RnfE"/>
    <property type="match status" value="1"/>
</dbReference>
<comment type="subcellular location">
    <subcellularLocation>
        <location evidence="8">Cell membrane</location>
        <topology evidence="8">Multi-pass membrane protein</topology>
    </subcellularLocation>
    <subcellularLocation>
        <location evidence="1">Endomembrane system</location>
        <topology evidence="1">Multi-pass membrane protein</topology>
    </subcellularLocation>
</comment>
<keyword evidence="6 8" id="KW-1133">Transmembrane helix</keyword>
<dbReference type="InterPro" id="IPR003667">
    <property type="entry name" value="NqrDE/RnfAE"/>
</dbReference>
<keyword evidence="4 8" id="KW-1278">Translocase</keyword>
<dbReference type="Pfam" id="PF02508">
    <property type="entry name" value="Rnf-Nqr"/>
    <property type="match status" value="1"/>
</dbReference>
<evidence type="ECO:0000256" key="7">
    <source>
        <dbReference type="ARBA" id="ARBA00023136"/>
    </source>
</evidence>
<sequence>MAPKNRSLGYEFVKGLFKENPVLVQLLGLCSVLAVSNTVINSISMGLSVLFVLFFSSFVVGLIKDFVPNEVRIPVFIIVIATFVTITDLFLKAKFPDISKALGPYIPLIVVNCIIMGRQEAFTRKNKLIASLMDALGMSFGYIIAIVAMGAVRELLGFGSIFGIKVFGAWYKPILVMILPPGAFLTLAVLIGFMNFVTKKE</sequence>
<keyword evidence="3 8" id="KW-0812">Transmembrane</keyword>
<dbReference type="EC" id="7.-.-.-" evidence="8"/>
<evidence type="ECO:0000313" key="10">
    <source>
        <dbReference type="EMBL" id="HGL17464.1"/>
    </source>
</evidence>
<name>A0A7C2P2K6_UNCW3</name>
<evidence type="ECO:0000256" key="8">
    <source>
        <dbReference type="HAMAP-Rule" id="MF_00478"/>
    </source>
</evidence>
<dbReference type="EMBL" id="DTDJ01000027">
    <property type="protein sequence ID" value="HGL17464.1"/>
    <property type="molecule type" value="Genomic_DNA"/>
</dbReference>
<dbReference type="GO" id="GO:0022900">
    <property type="term" value="P:electron transport chain"/>
    <property type="evidence" value="ECO:0007669"/>
    <property type="project" value="UniProtKB-UniRule"/>
</dbReference>
<comment type="subunit">
    <text evidence="8">The complex is composed of six subunits: RnfA, RnfB, RnfC, RnfD, RnfE and RnfG.</text>
</comment>
<evidence type="ECO:0000256" key="6">
    <source>
        <dbReference type="ARBA" id="ARBA00022989"/>
    </source>
</evidence>
<dbReference type="GO" id="GO:0012505">
    <property type="term" value="C:endomembrane system"/>
    <property type="evidence" value="ECO:0007669"/>
    <property type="project" value="UniProtKB-SubCell"/>
</dbReference>
<keyword evidence="7 8" id="KW-0472">Membrane</keyword>
<feature type="transmembrane region" description="Helical" evidence="8">
    <location>
        <begin position="47"/>
        <end position="67"/>
    </location>
</feature>
<gene>
    <name evidence="8" type="primary">rnfE</name>
    <name evidence="9" type="ORF">ENQ77_00805</name>
    <name evidence="10" type="ORF">ENU66_03935</name>
</gene>
<feature type="transmembrane region" description="Helical" evidence="8">
    <location>
        <begin position="128"/>
        <end position="150"/>
    </location>
</feature>
<evidence type="ECO:0000256" key="4">
    <source>
        <dbReference type="ARBA" id="ARBA00022967"/>
    </source>
</evidence>
<comment type="caution">
    <text evidence="8">Lacks conserved residue(s) required for the propagation of feature annotation.</text>
</comment>
<comment type="similarity">
    <text evidence="8">Belongs to the NqrDE/RnfAE family.</text>
</comment>
<protein>
    <recommendedName>
        <fullName evidence="8">Ion-translocating oxidoreductase complex subunit E</fullName>
        <ecNumber evidence="8">7.-.-.-</ecNumber>
    </recommendedName>
    <alternativeName>
        <fullName evidence="8">Rnf electron transport complex subunit E</fullName>
    </alternativeName>
</protein>
<evidence type="ECO:0000256" key="2">
    <source>
        <dbReference type="ARBA" id="ARBA00022448"/>
    </source>
</evidence>
<dbReference type="AlphaFoldDB" id="A0A7C2P2K6"/>
<proteinExistence type="inferred from homology"/>
<comment type="function">
    <text evidence="8">Part of a membrane-bound complex that couples electron transfer with translocation of ions across the membrane.</text>
</comment>
<evidence type="ECO:0000313" key="9">
    <source>
        <dbReference type="EMBL" id="HEN27216.1"/>
    </source>
</evidence>
<dbReference type="PANTHER" id="PTHR30586:SF0">
    <property type="entry name" value="ION-TRANSLOCATING OXIDOREDUCTASE COMPLEX SUBUNIT E"/>
    <property type="match status" value="1"/>
</dbReference>
<keyword evidence="8" id="KW-1003">Cell membrane</keyword>
<dbReference type="PIRSF" id="PIRSF006102">
    <property type="entry name" value="NQR_DE"/>
    <property type="match status" value="1"/>
</dbReference>
<dbReference type="EMBL" id="DSOL01000022">
    <property type="protein sequence ID" value="HEN27216.1"/>
    <property type="molecule type" value="Genomic_DNA"/>
</dbReference>
<accession>A0A7C2P2K6</accession>
<dbReference type="PANTHER" id="PTHR30586">
    <property type="entry name" value="ELECTRON TRANSPORT COMPLEX PROTEIN RNFE"/>
    <property type="match status" value="1"/>
</dbReference>
<dbReference type="NCBIfam" id="TIGR01948">
    <property type="entry name" value="rnfE"/>
    <property type="match status" value="1"/>
</dbReference>